<reference evidence="6 7" key="1">
    <citation type="submission" date="2020-04" db="EMBL/GenBank/DDBJ databases">
        <authorList>
            <person name="Yoon J."/>
        </authorList>
    </citation>
    <scope>NUCLEOTIDE SEQUENCE [LARGE SCALE GENOMIC DNA]</scope>
    <source>
        <strain evidence="6 7">KMU-115</strain>
    </source>
</reference>
<comment type="subcellular location">
    <subcellularLocation>
        <location evidence="1">Membrane</location>
        <topology evidence="1">Multi-pass membrane protein</topology>
    </subcellularLocation>
</comment>
<evidence type="ECO:0000256" key="3">
    <source>
        <dbReference type="ARBA" id="ARBA00022989"/>
    </source>
</evidence>
<keyword evidence="4 5" id="KW-0472">Membrane</keyword>
<feature type="transmembrane region" description="Helical" evidence="5">
    <location>
        <begin position="85"/>
        <end position="108"/>
    </location>
</feature>
<keyword evidence="7" id="KW-1185">Reference proteome</keyword>
<sequence length="143" mass="15199">MSTLTTNDTARALTLPGASAAHWLVRASLAGTFLFHGITKFPYLAAGAEMMGLPFWLWTLVAVVETGAGLAILLGGALRTRLGDLLTRAAGLGVIAIMIGAIWMVHWGQWSNIPSETHPFGGMEFQTLLLALGAYFTLRGNDA</sequence>
<evidence type="ECO:0000256" key="5">
    <source>
        <dbReference type="SAM" id="Phobius"/>
    </source>
</evidence>
<dbReference type="InterPro" id="IPR032808">
    <property type="entry name" value="DoxX"/>
</dbReference>
<dbReference type="AlphaFoldDB" id="A0A7X6GXF0"/>
<feature type="transmembrane region" description="Helical" evidence="5">
    <location>
        <begin position="55"/>
        <end position="78"/>
    </location>
</feature>
<proteinExistence type="predicted"/>
<dbReference type="Pfam" id="PF07681">
    <property type="entry name" value="DoxX"/>
    <property type="match status" value="1"/>
</dbReference>
<feature type="transmembrane region" description="Helical" evidence="5">
    <location>
        <begin position="12"/>
        <end position="35"/>
    </location>
</feature>
<protein>
    <submittedName>
        <fullName evidence="6">DoxX family protein</fullName>
    </submittedName>
</protein>
<keyword evidence="2 5" id="KW-0812">Transmembrane</keyword>
<comment type="caution">
    <text evidence="6">The sequence shown here is derived from an EMBL/GenBank/DDBJ whole genome shotgun (WGS) entry which is preliminary data.</text>
</comment>
<evidence type="ECO:0000256" key="1">
    <source>
        <dbReference type="ARBA" id="ARBA00004141"/>
    </source>
</evidence>
<evidence type="ECO:0000256" key="2">
    <source>
        <dbReference type="ARBA" id="ARBA00022692"/>
    </source>
</evidence>
<keyword evidence="3 5" id="KW-1133">Transmembrane helix</keyword>
<gene>
    <name evidence="6" type="ORF">HCU73_05760</name>
</gene>
<name>A0A7X6GXF0_9RHOB</name>
<evidence type="ECO:0000313" key="7">
    <source>
        <dbReference type="Proteomes" id="UP000526408"/>
    </source>
</evidence>
<dbReference type="Proteomes" id="UP000526408">
    <property type="component" value="Unassembled WGS sequence"/>
</dbReference>
<dbReference type="EMBL" id="JAAZQQ010000002">
    <property type="protein sequence ID" value="NKX44088.1"/>
    <property type="molecule type" value="Genomic_DNA"/>
</dbReference>
<evidence type="ECO:0000256" key="4">
    <source>
        <dbReference type="ARBA" id="ARBA00023136"/>
    </source>
</evidence>
<dbReference type="GO" id="GO:0016020">
    <property type="term" value="C:membrane"/>
    <property type="evidence" value="ECO:0007669"/>
    <property type="project" value="UniProtKB-SubCell"/>
</dbReference>
<organism evidence="6 7">
    <name type="scientific">Roseicyclus persicicus</name>
    <dbReference type="NCBI Taxonomy" id="2650661"/>
    <lineage>
        <taxon>Bacteria</taxon>
        <taxon>Pseudomonadati</taxon>
        <taxon>Pseudomonadota</taxon>
        <taxon>Alphaproteobacteria</taxon>
        <taxon>Rhodobacterales</taxon>
        <taxon>Roseobacteraceae</taxon>
        <taxon>Roseicyclus</taxon>
    </lineage>
</organism>
<accession>A0A7X6GXF0</accession>
<feature type="transmembrane region" description="Helical" evidence="5">
    <location>
        <begin position="120"/>
        <end position="138"/>
    </location>
</feature>
<dbReference type="RefSeq" id="WP_168622483.1">
    <property type="nucleotide sequence ID" value="NZ_JAAZQQ010000002.1"/>
</dbReference>
<evidence type="ECO:0000313" key="6">
    <source>
        <dbReference type="EMBL" id="NKX44088.1"/>
    </source>
</evidence>